<dbReference type="EMBL" id="BAABRI010000019">
    <property type="protein sequence ID" value="GAA5483984.1"/>
    <property type="molecule type" value="Genomic_DNA"/>
</dbReference>
<keyword evidence="1" id="KW-0812">Transmembrane</keyword>
<keyword evidence="1" id="KW-1133">Transmembrane helix</keyword>
<evidence type="ECO:0000256" key="1">
    <source>
        <dbReference type="SAM" id="Phobius"/>
    </source>
</evidence>
<gene>
    <name evidence="2" type="ORF">Hsar01_03221</name>
</gene>
<evidence type="ECO:0000313" key="3">
    <source>
        <dbReference type="Proteomes" id="UP001476282"/>
    </source>
</evidence>
<name>A0ABP9URK6_9BACT</name>
<organism evidence="2 3">
    <name type="scientific">Haloferula sargassicola</name>
    <dbReference type="NCBI Taxonomy" id="490096"/>
    <lineage>
        <taxon>Bacteria</taxon>
        <taxon>Pseudomonadati</taxon>
        <taxon>Verrucomicrobiota</taxon>
        <taxon>Verrucomicrobiia</taxon>
        <taxon>Verrucomicrobiales</taxon>
        <taxon>Verrucomicrobiaceae</taxon>
        <taxon>Haloferula</taxon>
    </lineage>
</organism>
<feature type="transmembrane region" description="Helical" evidence="1">
    <location>
        <begin position="65"/>
        <end position="84"/>
    </location>
</feature>
<accession>A0ABP9URK6</accession>
<keyword evidence="3" id="KW-1185">Reference proteome</keyword>
<protein>
    <submittedName>
        <fullName evidence="2">Uncharacterized protein</fullName>
    </submittedName>
</protein>
<dbReference type="Proteomes" id="UP001476282">
    <property type="component" value="Unassembled WGS sequence"/>
</dbReference>
<evidence type="ECO:0000313" key="2">
    <source>
        <dbReference type="EMBL" id="GAA5483984.1"/>
    </source>
</evidence>
<proteinExistence type="predicted"/>
<comment type="caution">
    <text evidence="2">The sequence shown here is derived from an EMBL/GenBank/DDBJ whole genome shotgun (WGS) entry which is preliminary data.</text>
</comment>
<keyword evidence="1" id="KW-0472">Membrane</keyword>
<sequence>MFQLRLRFFFTKRIFLSVLALGLIFHFAIDGFVKAQIDRIRFPAGWEAAETRVRSLFERRAARVVWLWTLLPASIGWMLAGNAARRFDRLAFSR</sequence>
<reference evidence="2 3" key="1">
    <citation type="submission" date="2024-02" db="EMBL/GenBank/DDBJ databases">
        <title>Haloferula sargassicola NBRC 104335.</title>
        <authorList>
            <person name="Ichikawa N."/>
            <person name="Katano-Makiyama Y."/>
            <person name="Hidaka K."/>
        </authorList>
    </citation>
    <scope>NUCLEOTIDE SEQUENCE [LARGE SCALE GENOMIC DNA]</scope>
    <source>
        <strain evidence="2 3">NBRC 104335</strain>
    </source>
</reference>